<keyword evidence="2" id="KW-1162">Viral penetration into host cytoplasm</keyword>
<dbReference type="InterPro" id="IPR006944">
    <property type="entry name" value="Phage/GTA_portal"/>
</dbReference>
<dbReference type="Pfam" id="PF04860">
    <property type="entry name" value="Phage_portal"/>
    <property type="match status" value="1"/>
</dbReference>
<keyword evidence="2" id="KW-1160">Virus entry into host cell</keyword>
<reference evidence="4" key="1">
    <citation type="submission" date="2020-04" db="EMBL/GenBank/DDBJ databases">
        <authorList>
            <person name="Chiriac C."/>
            <person name="Salcher M."/>
            <person name="Ghai R."/>
            <person name="Kavagutti S V."/>
        </authorList>
    </citation>
    <scope>NUCLEOTIDE SEQUENCE</scope>
</reference>
<protein>
    <submittedName>
        <fullName evidence="4">Bacteriophage/Gene transfer agent portal protein</fullName>
    </submittedName>
</protein>
<organism evidence="4">
    <name type="scientific">uncultured Caudovirales phage</name>
    <dbReference type="NCBI Taxonomy" id="2100421"/>
    <lineage>
        <taxon>Viruses</taxon>
        <taxon>Duplodnaviria</taxon>
        <taxon>Heunggongvirae</taxon>
        <taxon>Uroviricota</taxon>
        <taxon>Caudoviricetes</taxon>
        <taxon>Peduoviridae</taxon>
        <taxon>Maltschvirus</taxon>
        <taxon>Maltschvirus maltsch</taxon>
    </lineage>
</organism>
<evidence type="ECO:0000256" key="3">
    <source>
        <dbReference type="ARBA" id="ARBA00023219"/>
    </source>
</evidence>
<proteinExistence type="predicted"/>
<evidence type="ECO:0000313" key="4">
    <source>
        <dbReference type="EMBL" id="CAB4149612.1"/>
    </source>
</evidence>
<name>A0A6J5MT59_9CAUD</name>
<keyword evidence="3" id="KW-0231">Viral genome packaging</keyword>
<gene>
    <name evidence="4" type="ORF">UFOVP557_12</name>
</gene>
<dbReference type="Gene3D" id="3.40.140.120">
    <property type="match status" value="1"/>
</dbReference>
<evidence type="ECO:0000256" key="2">
    <source>
        <dbReference type="ARBA" id="ARBA00023009"/>
    </source>
</evidence>
<keyword evidence="1" id="KW-0118">Viral capsid assembly</keyword>
<dbReference type="Gene3D" id="3.30.1120.70">
    <property type="match status" value="1"/>
</dbReference>
<keyword evidence="2" id="KW-1171">Viral genome ejection through host cell envelope</keyword>
<dbReference type="Gene3D" id="1.20.1270.210">
    <property type="match status" value="1"/>
</dbReference>
<evidence type="ECO:0000256" key="1">
    <source>
        <dbReference type="ARBA" id="ARBA00022950"/>
    </source>
</evidence>
<accession>A0A6J5MT59</accession>
<dbReference type="EMBL" id="LR796524">
    <property type="protein sequence ID" value="CAB4149612.1"/>
    <property type="molecule type" value="Genomic_DNA"/>
</dbReference>
<sequence length="365" mass="40474">MAIFSKSRDLAVSVEPSVKAAVGASSYSPLRSFVSWQQGQRRARAMTLPVIVRGRDLICDTISGMKLEMYREMWNGEEMEEVPLAPRAWLSRIDQSVPNQFIISWTIDDLIFEGRAFWMIESRTADGYPASFTRLPAAMVQTLDQQGEVFFGPSKQVVFNGITLDPRDLVQFISPMQSLNSTGARAVEIALRVEESRLRASQSVLPSGYLKQTGGEPLSAQELSDLAAQFNLARTSGNNTAALNEFLEYVPTQATPDKMLMIESADYSARDLGRILGVPSYLLSVSIGAYSYQSSQQSRIDLWTYACKALADCITETLSSDNVLPHGTYVCFDTDDFLAEAYMGGDMPEDRMNETDIPQDALIEN</sequence>
<keyword evidence="1" id="KW-1188">Viral release from host cell</keyword>